<dbReference type="PANTHER" id="PTHR30522:SF0">
    <property type="entry name" value="NUCLEOSIDE TRIPHOSPHATE PYROPHOSPHOHYDROLASE"/>
    <property type="match status" value="1"/>
</dbReference>
<dbReference type="Gene3D" id="1.10.287.1080">
    <property type="entry name" value="MazG-like"/>
    <property type="match status" value="1"/>
</dbReference>
<dbReference type="EMBL" id="JBBMFS010000010">
    <property type="protein sequence ID" value="MEQ2555626.1"/>
    <property type="molecule type" value="Genomic_DNA"/>
</dbReference>
<gene>
    <name evidence="2" type="ORF">WMO37_11510</name>
</gene>
<dbReference type="CDD" id="cd11528">
    <property type="entry name" value="NTP-PPase_MazG_Nterm"/>
    <property type="match status" value="1"/>
</dbReference>
<comment type="caution">
    <text evidence="2">The sequence shown here is derived from an EMBL/GenBank/DDBJ whole genome shotgun (WGS) entry which is preliminary data.</text>
</comment>
<reference evidence="2" key="1">
    <citation type="submission" date="2024-03" db="EMBL/GenBank/DDBJ databases">
        <title>Human intestinal bacterial collection.</title>
        <authorList>
            <person name="Pauvert C."/>
            <person name="Hitch T.C.A."/>
            <person name="Clavel T."/>
        </authorList>
    </citation>
    <scope>NUCLEOTIDE SEQUENCE [LARGE SCALE GENOMIC DNA]</scope>
    <source>
        <strain evidence="2">CLA-AA-H89B</strain>
    </source>
</reference>
<dbReference type="SUPFAM" id="SSF101386">
    <property type="entry name" value="all-alpha NTP pyrophosphatases"/>
    <property type="match status" value="1"/>
</dbReference>
<dbReference type="PANTHER" id="PTHR30522">
    <property type="entry name" value="NUCLEOSIDE TRIPHOSPHATE PYROPHOSPHOHYDROLASE"/>
    <property type="match status" value="1"/>
</dbReference>
<feature type="domain" description="NTP pyrophosphohydrolase MazG-like" evidence="1">
    <location>
        <begin position="35"/>
        <end position="108"/>
    </location>
</feature>
<name>A0ABV1H8M5_9FIRM</name>
<dbReference type="InterPro" id="IPR011551">
    <property type="entry name" value="NTP_PyrPHydrolase_MazG"/>
</dbReference>
<evidence type="ECO:0000313" key="2">
    <source>
        <dbReference type="EMBL" id="MEQ2555626.1"/>
    </source>
</evidence>
<evidence type="ECO:0000313" key="3">
    <source>
        <dbReference type="Proteomes" id="UP001546774"/>
    </source>
</evidence>
<sequence length="170" mass="19983">MKNQEYLKETYEWKDLLAIVHKLRQPDGCPWDSTQTYESMKKCVADEAAEVVEAVDNEDFINLREELGDLMLQVLMYAEIAQERQEFTLDDVIDELAKKLVRRHPNVFGDEEMSRTPGEGLSVWKRVKKEEKLGRLKEYEKMYEQGKIPLKALEKQREKCRILEAQEGAE</sequence>
<proteinExistence type="predicted"/>
<keyword evidence="3" id="KW-1185">Reference proteome</keyword>
<evidence type="ECO:0000259" key="1">
    <source>
        <dbReference type="Pfam" id="PF03819"/>
    </source>
</evidence>
<protein>
    <submittedName>
        <fullName evidence="2">MazG nucleotide pyrophosphohydrolase domain-containing protein</fullName>
    </submittedName>
</protein>
<dbReference type="InterPro" id="IPR048015">
    <property type="entry name" value="NTP-PPase_MazG-like_N"/>
</dbReference>
<organism evidence="2 3">
    <name type="scientific">Lachnospira intestinalis</name>
    <dbReference type="NCBI Taxonomy" id="3133158"/>
    <lineage>
        <taxon>Bacteria</taxon>
        <taxon>Bacillati</taxon>
        <taxon>Bacillota</taxon>
        <taxon>Clostridia</taxon>
        <taxon>Lachnospirales</taxon>
        <taxon>Lachnospiraceae</taxon>
        <taxon>Lachnospira</taxon>
    </lineage>
</organism>
<dbReference type="InterPro" id="IPR004518">
    <property type="entry name" value="MazG-like_dom"/>
</dbReference>
<dbReference type="Proteomes" id="UP001546774">
    <property type="component" value="Unassembled WGS sequence"/>
</dbReference>
<accession>A0ABV1H8M5</accession>
<dbReference type="Pfam" id="PF03819">
    <property type="entry name" value="MazG"/>
    <property type="match status" value="1"/>
</dbReference>